<evidence type="ECO:0000256" key="1">
    <source>
        <dbReference type="SAM" id="SignalP"/>
    </source>
</evidence>
<sequence length="341" mass="36428">MKWRTSIIFILASLTMGCASRDEAVFVTSTSISVLEGDTKPAGLNVGYKRVEGYIGPNNADGTAPPVLASIESNSSITNPKYRQLYATGDAAVIAVGGQPAAVSTGSVTKSDVMFFGTSTNIGLSIGTTSDIPDSFNLGYKRQELSVIPLVKDGDKYRYPSVIASIDNVTETSVENVSLNTNQFFASGNAARALAPELGNTFIERSNVTLDAAQKVESSSILSCYSGIALNDLEKVWRHATDLNLFREGEAELGEIYTFLMEQLDSAVGVIAPTPNSVENGGADTRGNNSPQIVVTNYDVLVNANKVYSQSVNISNALETDRLVDLKQHRAFVCGLSKTNR</sequence>
<feature type="chain" id="PRO_5047426788" evidence="1">
    <location>
        <begin position="22"/>
        <end position="341"/>
    </location>
</feature>
<evidence type="ECO:0000313" key="2">
    <source>
        <dbReference type="EMBL" id="PRO68022.1"/>
    </source>
</evidence>
<gene>
    <name evidence="2" type="ORF">C6Y39_15440</name>
</gene>
<protein>
    <submittedName>
        <fullName evidence="2">Uncharacterized protein</fullName>
    </submittedName>
</protein>
<reference evidence="3" key="1">
    <citation type="journal article" date="2020" name="Int. J. Syst. Evol. Microbiol.">
        <title>Alteromonas alba sp. nov., a marine bacterium isolated from the seawater of the West Pacific Ocean.</title>
        <authorList>
            <person name="Sun C."/>
            <person name="Wu Y.-H."/>
            <person name="Xamxidin M."/>
            <person name="Cheng H."/>
            <person name="Xu X.-W."/>
        </authorList>
    </citation>
    <scope>NUCLEOTIDE SEQUENCE [LARGE SCALE GENOMIC DNA]</scope>
    <source>
        <strain evidence="3">9a2</strain>
    </source>
</reference>
<accession>A0ABX5CMC6</accession>
<proteinExistence type="predicted"/>
<keyword evidence="1" id="KW-0732">Signal</keyword>
<evidence type="ECO:0000313" key="3">
    <source>
        <dbReference type="Proteomes" id="UP000239539"/>
    </source>
</evidence>
<dbReference type="PROSITE" id="PS51257">
    <property type="entry name" value="PROKAR_LIPOPROTEIN"/>
    <property type="match status" value="1"/>
</dbReference>
<organism evidence="2 3">
    <name type="scientific">Alteromonas gracilis</name>
    <dbReference type="NCBI Taxonomy" id="1479524"/>
    <lineage>
        <taxon>Bacteria</taxon>
        <taxon>Pseudomonadati</taxon>
        <taxon>Pseudomonadota</taxon>
        <taxon>Gammaproteobacteria</taxon>
        <taxon>Alteromonadales</taxon>
        <taxon>Alteromonadaceae</taxon>
        <taxon>Alteromonas/Salinimonas group</taxon>
        <taxon>Alteromonas</taxon>
    </lineage>
</organism>
<dbReference type="Proteomes" id="UP000239539">
    <property type="component" value="Unassembled WGS sequence"/>
</dbReference>
<dbReference type="EMBL" id="PVNO01000028">
    <property type="protein sequence ID" value="PRO68022.1"/>
    <property type="molecule type" value="Genomic_DNA"/>
</dbReference>
<name>A0ABX5CMC6_9ALTE</name>
<comment type="caution">
    <text evidence="2">The sequence shown here is derived from an EMBL/GenBank/DDBJ whole genome shotgun (WGS) entry which is preliminary data.</text>
</comment>
<keyword evidence="3" id="KW-1185">Reference proteome</keyword>
<dbReference type="RefSeq" id="WP_105932137.1">
    <property type="nucleotide sequence ID" value="NZ_PVNO01000028.1"/>
</dbReference>
<feature type="signal peptide" evidence="1">
    <location>
        <begin position="1"/>
        <end position="21"/>
    </location>
</feature>